<reference evidence="4" key="1">
    <citation type="submission" date="2020-06" db="EMBL/GenBank/DDBJ databases">
        <title>WGS assembly of Ceratodon purpureus strain R40.</title>
        <authorList>
            <person name="Carey S.B."/>
            <person name="Jenkins J."/>
            <person name="Shu S."/>
            <person name="Lovell J.T."/>
            <person name="Sreedasyam A."/>
            <person name="Maumus F."/>
            <person name="Tiley G.P."/>
            <person name="Fernandez-Pozo N."/>
            <person name="Barry K."/>
            <person name="Chen C."/>
            <person name="Wang M."/>
            <person name="Lipzen A."/>
            <person name="Daum C."/>
            <person name="Saski C.A."/>
            <person name="Payton A.C."/>
            <person name="Mcbreen J.C."/>
            <person name="Conrad R.E."/>
            <person name="Kollar L.M."/>
            <person name="Olsson S."/>
            <person name="Huttunen S."/>
            <person name="Landis J.B."/>
            <person name="Wickett N.J."/>
            <person name="Johnson M.G."/>
            <person name="Rensing S.A."/>
            <person name="Grimwood J."/>
            <person name="Schmutz J."/>
            <person name="Mcdaniel S.F."/>
        </authorList>
    </citation>
    <scope>NUCLEOTIDE SEQUENCE</scope>
    <source>
        <strain evidence="4">R40</strain>
    </source>
</reference>
<evidence type="ECO:0000259" key="3">
    <source>
        <dbReference type="SMART" id="SM00014"/>
    </source>
</evidence>
<dbReference type="InterPro" id="IPR036938">
    <property type="entry name" value="PAP2/HPO_sf"/>
</dbReference>
<keyword evidence="2" id="KW-0472">Membrane</keyword>
<evidence type="ECO:0000256" key="1">
    <source>
        <dbReference type="SAM" id="MobiDB-lite"/>
    </source>
</evidence>
<feature type="transmembrane region" description="Helical" evidence="2">
    <location>
        <begin position="208"/>
        <end position="227"/>
    </location>
</feature>
<dbReference type="GO" id="GO:0042392">
    <property type="term" value="F:sphingosine-1-phosphate phosphatase activity"/>
    <property type="evidence" value="ECO:0007669"/>
    <property type="project" value="TreeGrafter"/>
</dbReference>
<comment type="caution">
    <text evidence="4">The sequence shown here is derived from an EMBL/GenBank/DDBJ whole genome shotgun (WGS) entry which is preliminary data.</text>
</comment>
<feature type="transmembrane region" description="Helical" evidence="2">
    <location>
        <begin position="290"/>
        <end position="308"/>
    </location>
</feature>
<feature type="transmembrane region" description="Helical" evidence="2">
    <location>
        <begin position="262"/>
        <end position="278"/>
    </location>
</feature>
<organism evidence="4 5">
    <name type="scientific">Ceratodon purpureus</name>
    <name type="common">Fire moss</name>
    <name type="synonym">Dicranum purpureum</name>
    <dbReference type="NCBI Taxonomy" id="3225"/>
    <lineage>
        <taxon>Eukaryota</taxon>
        <taxon>Viridiplantae</taxon>
        <taxon>Streptophyta</taxon>
        <taxon>Embryophyta</taxon>
        <taxon>Bryophyta</taxon>
        <taxon>Bryophytina</taxon>
        <taxon>Bryopsida</taxon>
        <taxon>Dicranidae</taxon>
        <taxon>Pseudoditrichales</taxon>
        <taxon>Ditrichaceae</taxon>
        <taxon>Ceratodon</taxon>
    </lineage>
</organism>
<name>A0A8T0IB97_CERPU</name>
<dbReference type="PANTHER" id="PTHR14969">
    <property type="entry name" value="SPHINGOSINE-1-PHOSPHATE PHOSPHOHYDROLASE"/>
    <property type="match status" value="1"/>
</dbReference>
<evidence type="ECO:0000313" key="5">
    <source>
        <dbReference type="Proteomes" id="UP000822688"/>
    </source>
</evidence>
<dbReference type="InterPro" id="IPR000326">
    <property type="entry name" value="PAP2/HPO"/>
</dbReference>
<protein>
    <recommendedName>
        <fullName evidence="3">Phosphatidic acid phosphatase type 2/haloperoxidase domain-containing protein</fullName>
    </recommendedName>
</protein>
<feature type="compositionally biased region" description="Basic residues" evidence="1">
    <location>
        <begin position="12"/>
        <end position="30"/>
    </location>
</feature>
<sequence length="310" mass="35481">MRITRAAGTRRSPSRGRRGRLASRSRSKSRSRAKLKNTAISADDLPSCNRRGWVDRIVDYDTNFSYWIHEQGLQFFFYMVLRILEFSGEGLFLIPAAAAAYLLPKGKLNPEVRMFFFNLLGAFIVDLVIVTLIKNYVRRRGPMYCHVHHVTGEDRSFPSGHSTRALMVVTFFTMYLPMWRVQAANVWLPFLKRVLSNEVRILDEGVPMLESFLVSVVTWLVFSWAVATTSSRIILGRHFFFDVLVGCLVGTLESILYNNFLVIPHAVLFLLEVVLEWVRSGLNLVYRTWLGWQGRYLMAALIVAAGFATT</sequence>
<keyword evidence="2" id="KW-0812">Transmembrane</keyword>
<feature type="region of interest" description="Disordered" evidence="1">
    <location>
        <begin position="1"/>
        <end position="30"/>
    </location>
</feature>
<evidence type="ECO:0000256" key="2">
    <source>
        <dbReference type="SAM" id="Phobius"/>
    </source>
</evidence>
<gene>
    <name evidence="4" type="ORF">KC19_4G192800</name>
</gene>
<dbReference type="SUPFAM" id="SSF48317">
    <property type="entry name" value="Acid phosphatase/Vanadium-dependent haloperoxidase"/>
    <property type="match status" value="1"/>
</dbReference>
<evidence type="ECO:0000313" key="4">
    <source>
        <dbReference type="EMBL" id="KAG0580702.1"/>
    </source>
</evidence>
<dbReference type="AlphaFoldDB" id="A0A8T0IB97"/>
<dbReference type="PANTHER" id="PTHR14969:SF13">
    <property type="entry name" value="AT30094P"/>
    <property type="match status" value="1"/>
</dbReference>
<dbReference type="Proteomes" id="UP000822688">
    <property type="component" value="Chromosome 4"/>
</dbReference>
<dbReference type="Gene3D" id="1.20.144.10">
    <property type="entry name" value="Phosphatidic acid phosphatase type 2/haloperoxidase"/>
    <property type="match status" value="1"/>
</dbReference>
<feature type="transmembrane region" description="Helical" evidence="2">
    <location>
        <begin position="165"/>
        <end position="188"/>
    </location>
</feature>
<dbReference type="SMART" id="SM00014">
    <property type="entry name" value="acidPPc"/>
    <property type="match status" value="1"/>
</dbReference>
<keyword evidence="2" id="KW-1133">Transmembrane helix</keyword>
<feature type="transmembrane region" description="Helical" evidence="2">
    <location>
        <begin position="115"/>
        <end position="133"/>
    </location>
</feature>
<keyword evidence="5" id="KW-1185">Reference proteome</keyword>
<accession>A0A8T0IB97</accession>
<proteinExistence type="predicted"/>
<dbReference type="Pfam" id="PF01569">
    <property type="entry name" value="PAP2"/>
    <property type="match status" value="1"/>
</dbReference>
<feature type="compositionally biased region" description="Low complexity" evidence="1">
    <location>
        <begin position="1"/>
        <end position="11"/>
    </location>
</feature>
<feature type="transmembrane region" description="Helical" evidence="2">
    <location>
        <begin position="75"/>
        <end position="103"/>
    </location>
</feature>
<dbReference type="EMBL" id="CM026424">
    <property type="protein sequence ID" value="KAG0580702.1"/>
    <property type="molecule type" value="Genomic_DNA"/>
</dbReference>
<feature type="domain" description="Phosphatidic acid phosphatase type 2/haloperoxidase" evidence="3">
    <location>
        <begin position="115"/>
        <end position="258"/>
    </location>
</feature>